<dbReference type="Proteomes" id="UP000235145">
    <property type="component" value="Unassembled WGS sequence"/>
</dbReference>
<organism evidence="1 2">
    <name type="scientific">Lactuca sativa</name>
    <name type="common">Garden lettuce</name>
    <dbReference type="NCBI Taxonomy" id="4236"/>
    <lineage>
        <taxon>Eukaryota</taxon>
        <taxon>Viridiplantae</taxon>
        <taxon>Streptophyta</taxon>
        <taxon>Embryophyta</taxon>
        <taxon>Tracheophyta</taxon>
        <taxon>Spermatophyta</taxon>
        <taxon>Magnoliopsida</taxon>
        <taxon>eudicotyledons</taxon>
        <taxon>Gunneridae</taxon>
        <taxon>Pentapetalae</taxon>
        <taxon>asterids</taxon>
        <taxon>campanulids</taxon>
        <taxon>Asterales</taxon>
        <taxon>Asteraceae</taxon>
        <taxon>Cichorioideae</taxon>
        <taxon>Cichorieae</taxon>
        <taxon>Lactucinae</taxon>
        <taxon>Lactuca</taxon>
    </lineage>
</organism>
<reference evidence="1 2" key="1">
    <citation type="journal article" date="2017" name="Nat. Commun.">
        <title>Genome assembly with in vitro proximity ligation data and whole-genome triplication in lettuce.</title>
        <authorList>
            <person name="Reyes-Chin-Wo S."/>
            <person name="Wang Z."/>
            <person name="Yang X."/>
            <person name="Kozik A."/>
            <person name="Arikit S."/>
            <person name="Song C."/>
            <person name="Xia L."/>
            <person name="Froenicke L."/>
            <person name="Lavelle D.O."/>
            <person name="Truco M.J."/>
            <person name="Xia R."/>
            <person name="Zhu S."/>
            <person name="Xu C."/>
            <person name="Xu H."/>
            <person name="Xu X."/>
            <person name="Cox K."/>
            <person name="Korf I."/>
            <person name="Meyers B.C."/>
            <person name="Michelmore R.W."/>
        </authorList>
    </citation>
    <scope>NUCLEOTIDE SEQUENCE [LARGE SCALE GENOMIC DNA]</scope>
    <source>
        <strain evidence="2">cv. Salinas</strain>
        <tissue evidence="1">Seedlings</tissue>
    </source>
</reference>
<dbReference type="AlphaFoldDB" id="A0A9R1W2C8"/>
<keyword evidence="2" id="KW-1185">Reference proteome</keyword>
<name>A0A9R1W2C8_LACSA</name>
<accession>A0A9R1W2C8</accession>
<comment type="caution">
    <text evidence="1">The sequence shown here is derived from an EMBL/GenBank/DDBJ whole genome shotgun (WGS) entry which is preliminary data.</text>
</comment>
<gene>
    <name evidence="1" type="ORF">LSAT_V11C300117230</name>
</gene>
<dbReference type="EMBL" id="NBSK02000003">
    <property type="protein sequence ID" value="KAJ0215793.1"/>
    <property type="molecule type" value="Genomic_DNA"/>
</dbReference>
<proteinExistence type="predicted"/>
<protein>
    <submittedName>
        <fullName evidence="1">Uncharacterized protein</fullName>
    </submittedName>
</protein>
<evidence type="ECO:0000313" key="2">
    <source>
        <dbReference type="Proteomes" id="UP000235145"/>
    </source>
</evidence>
<evidence type="ECO:0000313" key="1">
    <source>
        <dbReference type="EMBL" id="KAJ0215793.1"/>
    </source>
</evidence>
<sequence length="266" mass="31181">MERTSRDYRSLLHDYFKKIGGPVDPLMENTTSTPNMDIKDDQEYLCDMWCEKKYMRVMVRGKRQINNRNALKSTICYHIECGLDLDSSTSQIVTWRLTHWDEKKKVEIYRYSYKIQIMKLRNEHTMELMSENSILEKGHDHVVIRDTTGTCKNSKYPAYDELVDDNQKLKIRCAIMEQFLIEKISCLPLHVHQDYPKMINLADPILCARSILSSPPIVGGDLWFHLRDTHYWCYALKAPISLTVSRSHSRSGSIRGYKVTAYKMTV</sequence>